<feature type="transmembrane region" description="Helical" evidence="1">
    <location>
        <begin position="102"/>
        <end position="129"/>
    </location>
</feature>
<dbReference type="RefSeq" id="WP_009128465.1">
    <property type="nucleotide sequence ID" value="NZ_CABKRN010000001.1"/>
</dbReference>
<evidence type="ECO:0000313" key="3">
    <source>
        <dbReference type="Proteomes" id="UP000260983"/>
    </source>
</evidence>
<name>A0A3E5B8F3_9BACE</name>
<feature type="transmembrane region" description="Helical" evidence="1">
    <location>
        <begin position="64"/>
        <end position="90"/>
    </location>
</feature>
<accession>A0A3E5B8F3</accession>
<proteinExistence type="predicted"/>
<keyword evidence="1" id="KW-1133">Transmembrane helix</keyword>
<organism evidence="2 3">
    <name type="scientific">Bacteroides oleiciplenus</name>
    <dbReference type="NCBI Taxonomy" id="626931"/>
    <lineage>
        <taxon>Bacteria</taxon>
        <taxon>Pseudomonadati</taxon>
        <taxon>Bacteroidota</taxon>
        <taxon>Bacteroidia</taxon>
        <taxon>Bacteroidales</taxon>
        <taxon>Bacteroidaceae</taxon>
        <taxon>Bacteroides</taxon>
    </lineage>
</organism>
<feature type="transmembrane region" description="Helical" evidence="1">
    <location>
        <begin position="175"/>
        <end position="196"/>
    </location>
</feature>
<feature type="transmembrane region" description="Helical" evidence="1">
    <location>
        <begin position="224"/>
        <end position="249"/>
    </location>
</feature>
<evidence type="ECO:0000256" key="1">
    <source>
        <dbReference type="SAM" id="Phobius"/>
    </source>
</evidence>
<reference evidence="2 3" key="1">
    <citation type="submission" date="2018-08" db="EMBL/GenBank/DDBJ databases">
        <title>A genome reference for cultivated species of the human gut microbiota.</title>
        <authorList>
            <person name="Zou Y."/>
            <person name="Xue W."/>
            <person name="Luo G."/>
        </authorList>
    </citation>
    <scope>NUCLEOTIDE SEQUENCE [LARGE SCALE GENOMIC DNA]</scope>
    <source>
        <strain evidence="2 3">OM05-15BH</strain>
    </source>
</reference>
<comment type="caution">
    <text evidence="2">The sequence shown here is derived from an EMBL/GenBank/DDBJ whole genome shotgun (WGS) entry which is preliminary data.</text>
</comment>
<dbReference type="AlphaFoldDB" id="A0A3E5B8F3"/>
<feature type="transmembrane region" description="Helical" evidence="1">
    <location>
        <begin position="25"/>
        <end position="44"/>
    </location>
</feature>
<dbReference type="Proteomes" id="UP000260983">
    <property type="component" value="Unassembled WGS sequence"/>
</dbReference>
<evidence type="ECO:0000313" key="2">
    <source>
        <dbReference type="EMBL" id="RGN33789.1"/>
    </source>
</evidence>
<keyword evidence="1" id="KW-0472">Membrane</keyword>
<feature type="transmembrane region" description="Helical" evidence="1">
    <location>
        <begin position="149"/>
        <end position="166"/>
    </location>
</feature>
<dbReference type="EMBL" id="QSUL01000010">
    <property type="protein sequence ID" value="RGN33789.1"/>
    <property type="molecule type" value="Genomic_DNA"/>
</dbReference>
<sequence length="254" mass="29441">MNATFNLKRFFLLEQYKKQETGRHLLWSTGIVLGICLLCMMYDINKGSSYYIEHTQGLSLGRYVLWFLCIAPGLLEINITKQTSTLYLLLPASAFEKFLHLWMKYLVILPFFCILLIIVIKGVFILSGIDYLQHFSSRIEFYMMQKDQMLAYSLLQGTFFLGCIAFKRQKLINSFIVLCSCFILFFGVIFLSMALWEPADSHGYWVANIAYPIYNFPISSTSEAIIAFCNYGTPVLFSIGIWISSYFLFKEKQL</sequence>
<keyword evidence="1" id="KW-0812">Transmembrane</keyword>
<protein>
    <submittedName>
        <fullName evidence="2">Uncharacterized protein</fullName>
    </submittedName>
</protein>
<gene>
    <name evidence="2" type="ORF">DXB65_14985</name>
</gene>